<dbReference type="Pfam" id="PF00098">
    <property type="entry name" value="zf-CCHC"/>
    <property type="match status" value="1"/>
</dbReference>
<evidence type="ECO:0000259" key="3">
    <source>
        <dbReference type="PROSITE" id="PS50158"/>
    </source>
</evidence>
<name>A0A699GFY5_TANCI</name>
<dbReference type="GO" id="GO:0008270">
    <property type="term" value="F:zinc ion binding"/>
    <property type="evidence" value="ECO:0007669"/>
    <property type="project" value="UniProtKB-KW"/>
</dbReference>
<sequence>MGDEIPIRTLGDYSRPNHEGYRNTTELLDGNNVVPLRSNTIRFAQNGCSFYGLRSEDPNQHLKDFLKLVDSFNLDVANRERTGSYYLFSCSILFTRKDCKTSNDILMFQQHQEPLEKDDKKDEVEDRTNDEQVRSIERELTEEKVRELVGRIEFRFRINSKKAQSFLLVVLDLIQVSAAASVSAICAKLPASLPNVDSLSNAIAVDDLEEMDLRWQMAMLTMRARRFLQNTDRNLGANGPTSMGFDMSKVQCYNCYRKGHFARECRSPQDSKRTGVAEPQRRTVPVETSTSNALVSQIDGTGSYDWSCQAEKEPANYALMAFSSNSSSDNEDWVFDYEDESETRAPQFVPSFVQSSEQVKSLGILFSQLRPLFQLLLLPQQVQSLKLVAKEGIGKLALHITRSPSPKTSNSPPRVIDAKAPVVSAAKGVQGKWDKGVIDSGCSRHMTGNMSYLSDFKELNGGYVAFRGNPTGGKISGKGKIMTVLLRVPRENNMYNVNLQNIIPSEDLTCLFAKATLDKSNLWHRRLGHIKFKTINKLVKDNLVRGLPTKVFENDNTCVACKKDKQHRASCKTKPNMVLVTKPHNKTLCELLHGRTPSIGFMRPFGGHVTILNTLDPLGKFERKNNDEDAAFDGKEHDFDVKKPESEVILSPSSKFEDCFDNSSNEVNATGSIVPTVGQNSLNSTNTFCAAGPSNAVVSPTYRKSSFIDASQLLDDPDMLELEDITYFDNEDIVGAEADFNNLETAIQVCRNKKDETGIVVRNKARLVAQGHTQEEGIDYEEVFDLVARIEAIRLFLAYASFMGFIVYQMDIKSAFLYGTIE</sequence>
<protein>
    <submittedName>
        <fullName evidence="4">Ribonuclease H-like domain-containing protein</fullName>
    </submittedName>
</protein>
<evidence type="ECO:0000256" key="1">
    <source>
        <dbReference type="PROSITE-ProRule" id="PRU00047"/>
    </source>
</evidence>
<dbReference type="Pfam" id="PF22936">
    <property type="entry name" value="Pol_BBD"/>
    <property type="match status" value="1"/>
</dbReference>
<dbReference type="PROSITE" id="PS50158">
    <property type="entry name" value="ZF_CCHC"/>
    <property type="match status" value="1"/>
</dbReference>
<dbReference type="InterPro" id="IPR001878">
    <property type="entry name" value="Znf_CCHC"/>
</dbReference>
<feature type="compositionally biased region" description="Basic and acidic residues" evidence="2">
    <location>
        <begin position="267"/>
        <end position="281"/>
    </location>
</feature>
<dbReference type="InterPro" id="IPR036875">
    <property type="entry name" value="Znf_CCHC_sf"/>
</dbReference>
<dbReference type="EMBL" id="BKCJ010000017">
    <property type="protein sequence ID" value="GEU28734.1"/>
    <property type="molecule type" value="Genomic_DNA"/>
</dbReference>
<evidence type="ECO:0000256" key="2">
    <source>
        <dbReference type="SAM" id="MobiDB-lite"/>
    </source>
</evidence>
<proteinExistence type="predicted"/>
<feature type="region of interest" description="Disordered" evidence="2">
    <location>
        <begin position="1"/>
        <end position="24"/>
    </location>
</feature>
<feature type="domain" description="CCHC-type" evidence="3">
    <location>
        <begin position="252"/>
        <end position="267"/>
    </location>
</feature>
<organism evidence="4">
    <name type="scientific">Tanacetum cinerariifolium</name>
    <name type="common">Dalmatian daisy</name>
    <name type="synonym">Chrysanthemum cinerariifolium</name>
    <dbReference type="NCBI Taxonomy" id="118510"/>
    <lineage>
        <taxon>Eukaryota</taxon>
        <taxon>Viridiplantae</taxon>
        <taxon>Streptophyta</taxon>
        <taxon>Embryophyta</taxon>
        <taxon>Tracheophyta</taxon>
        <taxon>Spermatophyta</taxon>
        <taxon>Magnoliopsida</taxon>
        <taxon>eudicotyledons</taxon>
        <taxon>Gunneridae</taxon>
        <taxon>Pentapetalae</taxon>
        <taxon>asterids</taxon>
        <taxon>campanulids</taxon>
        <taxon>Asterales</taxon>
        <taxon>Asteraceae</taxon>
        <taxon>Asteroideae</taxon>
        <taxon>Anthemideae</taxon>
        <taxon>Anthemidinae</taxon>
        <taxon>Tanacetum</taxon>
    </lineage>
</organism>
<gene>
    <name evidence="4" type="ORF">Tci_000712</name>
</gene>
<evidence type="ECO:0000313" key="4">
    <source>
        <dbReference type="EMBL" id="GEU28734.1"/>
    </source>
</evidence>
<comment type="caution">
    <text evidence="4">The sequence shown here is derived from an EMBL/GenBank/DDBJ whole genome shotgun (WGS) entry which is preliminary data.</text>
</comment>
<keyword evidence="1" id="KW-0479">Metal-binding</keyword>
<dbReference type="InterPro" id="IPR013103">
    <property type="entry name" value="RVT_2"/>
</dbReference>
<dbReference type="InterPro" id="IPR025724">
    <property type="entry name" value="GAG-pre-integrase_dom"/>
</dbReference>
<reference evidence="4" key="1">
    <citation type="journal article" date="2019" name="Sci. Rep.">
        <title>Draft genome of Tanacetum cinerariifolium, the natural source of mosquito coil.</title>
        <authorList>
            <person name="Yamashiro T."/>
            <person name="Shiraishi A."/>
            <person name="Satake H."/>
            <person name="Nakayama K."/>
        </authorList>
    </citation>
    <scope>NUCLEOTIDE SEQUENCE</scope>
</reference>
<dbReference type="SUPFAM" id="SSF57756">
    <property type="entry name" value="Retrovirus zinc finger-like domains"/>
    <property type="match status" value="1"/>
</dbReference>
<keyword evidence="1" id="KW-0863">Zinc-finger</keyword>
<feature type="region of interest" description="Disordered" evidence="2">
    <location>
        <begin position="267"/>
        <end position="291"/>
    </location>
</feature>
<dbReference type="AlphaFoldDB" id="A0A699GFY5"/>
<dbReference type="GO" id="GO:0003676">
    <property type="term" value="F:nucleic acid binding"/>
    <property type="evidence" value="ECO:0007669"/>
    <property type="project" value="InterPro"/>
</dbReference>
<dbReference type="InterPro" id="IPR054722">
    <property type="entry name" value="PolX-like_BBD"/>
</dbReference>
<dbReference type="Gene3D" id="4.10.60.10">
    <property type="entry name" value="Zinc finger, CCHC-type"/>
    <property type="match status" value="1"/>
</dbReference>
<dbReference type="SMART" id="SM00343">
    <property type="entry name" value="ZnF_C2HC"/>
    <property type="match status" value="1"/>
</dbReference>
<dbReference type="Pfam" id="PF13976">
    <property type="entry name" value="gag_pre-integrs"/>
    <property type="match status" value="1"/>
</dbReference>
<dbReference type="Pfam" id="PF07727">
    <property type="entry name" value="RVT_2"/>
    <property type="match status" value="1"/>
</dbReference>
<keyword evidence="1" id="KW-0862">Zinc</keyword>
<accession>A0A699GFY5</accession>